<dbReference type="HOGENOM" id="CLU_058234_1_1_10"/>
<reference evidence="1 2" key="1">
    <citation type="submission" date="2014-02" db="EMBL/GenBank/DDBJ databases">
        <authorList>
            <person name="Young C.-C."/>
            <person name="Hameed A."/>
            <person name="Huang H.-C."/>
            <person name="Shahina M."/>
        </authorList>
    </citation>
    <scope>NUCLEOTIDE SEQUENCE [LARGE SCALE GENOMIC DNA]</scope>
    <source>
        <strain evidence="1 2">CC-SAMT-1</strain>
    </source>
</reference>
<dbReference type="RefSeq" id="WP_044637250.1">
    <property type="nucleotide sequence ID" value="NZ_CP007202.1"/>
</dbReference>
<dbReference type="PROSITE" id="PS51257">
    <property type="entry name" value="PROKAR_LIPOPROTEIN"/>
    <property type="match status" value="1"/>
</dbReference>
<dbReference type="KEGG" id="sze:AW14_01825"/>
<accession>A0A0C5WB05</accession>
<evidence type="ECO:0000313" key="1">
    <source>
        <dbReference type="EMBL" id="AJR02574.1"/>
    </source>
</evidence>
<dbReference type="SUPFAM" id="SSF101898">
    <property type="entry name" value="NHL repeat"/>
    <property type="match status" value="1"/>
</dbReference>
<dbReference type="Proteomes" id="UP000032229">
    <property type="component" value="Chromosome"/>
</dbReference>
<gene>
    <name evidence="1" type="ORF">AW14_01825</name>
</gene>
<keyword evidence="2" id="KW-1185">Reference proteome</keyword>
<organism evidence="1 2">
    <name type="scientific">Siansivirga zeaxanthinifaciens CC-SAMT-1</name>
    <dbReference type="NCBI Taxonomy" id="1454006"/>
    <lineage>
        <taxon>Bacteria</taxon>
        <taxon>Pseudomonadati</taxon>
        <taxon>Bacteroidota</taxon>
        <taxon>Flavobacteriia</taxon>
        <taxon>Flavobacteriales</taxon>
        <taxon>Flavobacteriaceae</taxon>
        <taxon>Siansivirga</taxon>
    </lineage>
</organism>
<name>A0A0C5WB05_9FLAO</name>
<sequence length="268" mass="30145">MPLKIKKLAVLSLIFFSCNTGKLKVVADISNGLKEVSTAEIIPNSKLLWVIEDAGNQNNLYGLNKDGGIVKNIDISNVINEDWEDLTSDAMGNIYIGDFGNNNEKRKKFSIYKVKNPAHIKDHTTADIINFKLPDDVKSKDFEAFFLLDGYFYIFSKETKSCYLIKVPNQIGYHVAELVTDFNLDGKHNKITSADISADGKTVVLLNHDKLWKLSNFEPDAFFKGTVEALKFDHDSQKEGICFKNNKTVLITDEKNGTEGNNVYSFDL</sequence>
<dbReference type="EMBL" id="CP007202">
    <property type="protein sequence ID" value="AJR02574.1"/>
    <property type="molecule type" value="Genomic_DNA"/>
</dbReference>
<dbReference type="STRING" id="1454006.AW14_01825"/>
<dbReference type="AlphaFoldDB" id="A0A0C5WB05"/>
<protein>
    <submittedName>
        <fullName evidence="1">Uncharacterized protein</fullName>
    </submittedName>
</protein>
<proteinExistence type="predicted"/>
<dbReference type="OrthoDB" id="5599486at2"/>
<dbReference type="PATRIC" id="fig|1454006.5.peg.346"/>
<evidence type="ECO:0000313" key="2">
    <source>
        <dbReference type="Proteomes" id="UP000032229"/>
    </source>
</evidence>